<dbReference type="EMBL" id="BLWA01000023">
    <property type="protein sequence ID" value="GFM94918.1"/>
    <property type="molecule type" value="Genomic_DNA"/>
</dbReference>
<protein>
    <submittedName>
        <fullName evidence="2">Uncharacterized protein</fullName>
    </submittedName>
</protein>
<feature type="compositionally biased region" description="Basic residues" evidence="1">
    <location>
        <begin position="27"/>
        <end position="39"/>
    </location>
</feature>
<accession>A0ABQ1DV73</accession>
<keyword evidence="3" id="KW-1185">Reference proteome</keyword>
<proteinExistence type="predicted"/>
<sequence>MTEQISGGSTLGGANEVGANSFAKANNQHHHPPPSHNHHQSFTSMTRRLPSLHIQQALGQFSQPAALAWLAYGDFA</sequence>
<evidence type="ECO:0000313" key="2">
    <source>
        <dbReference type="EMBL" id="GFM94918.1"/>
    </source>
</evidence>
<gene>
    <name evidence="2" type="ORF">PSCICP_48900</name>
</gene>
<reference evidence="2 3" key="1">
    <citation type="submission" date="2020-05" db="EMBL/GenBank/DDBJ databases">
        <title>Genetic diversity of Pseudomonas cichorii.</title>
        <authorList>
            <person name="Tani S."/>
            <person name="Yagi H."/>
            <person name="Hashimoto S."/>
            <person name="Iiyama K."/>
            <person name="Furuya N."/>
        </authorList>
    </citation>
    <scope>NUCLEOTIDE SEQUENCE [LARGE SCALE GENOMIC DNA]</scope>
    <source>
        <strain evidence="2 3">LMG 2162</strain>
    </source>
</reference>
<evidence type="ECO:0000256" key="1">
    <source>
        <dbReference type="SAM" id="MobiDB-lite"/>
    </source>
</evidence>
<name>A0ABQ1DV73_PSECI</name>
<feature type="region of interest" description="Disordered" evidence="1">
    <location>
        <begin position="1"/>
        <end position="48"/>
    </location>
</feature>
<organism evidence="2 3">
    <name type="scientific">Pseudomonas cichorii</name>
    <dbReference type="NCBI Taxonomy" id="36746"/>
    <lineage>
        <taxon>Bacteria</taxon>
        <taxon>Pseudomonadati</taxon>
        <taxon>Pseudomonadota</taxon>
        <taxon>Gammaproteobacteria</taxon>
        <taxon>Pseudomonadales</taxon>
        <taxon>Pseudomonadaceae</taxon>
        <taxon>Pseudomonas</taxon>
    </lineage>
</organism>
<dbReference type="Proteomes" id="UP000614982">
    <property type="component" value="Unassembled WGS sequence"/>
</dbReference>
<comment type="caution">
    <text evidence="2">The sequence shown here is derived from an EMBL/GenBank/DDBJ whole genome shotgun (WGS) entry which is preliminary data.</text>
</comment>
<evidence type="ECO:0000313" key="3">
    <source>
        <dbReference type="Proteomes" id="UP000614982"/>
    </source>
</evidence>